<reference evidence="1 2" key="1">
    <citation type="journal article" date="2016" name="Sci. Rep.">
        <title>The Dendrobium catenatum Lindl. genome sequence provides insights into polysaccharide synthase, floral development and adaptive evolution.</title>
        <authorList>
            <person name="Zhang G.Q."/>
            <person name="Xu Q."/>
            <person name="Bian C."/>
            <person name="Tsai W.C."/>
            <person name="Yeh C.M."/>
            <person name="Liu K.W."/>
            <person name="Yoshida K."/>
            <person name="Zhang L.S."/>
            <person name="Chang S.B."/>
            <person name="Chen F."/>
            <person name="Shi Y."/>
            <person name="Su Y.Y."/>
            <person name="Zhang Y.Q."/>
            <person name="Chen L.J."/>
            <person name="Yin Y."/>
            <person name="Lin M."/>
            <person name="Huang H."/>
            <person name="Deng H."/>
            <person name="Wang Z.W."/>
            <person name="Zhu S.L."/>
            <person name="Zhao X."/>
            <person name="Deng C."/>
            <person name="Niu S.C."/>
            <person name="Huang J."/>
            <person name="Wang M."/>
            <person name="Liu G.H."/>
            <person name="Yang H.J."/>
            <person name="Xiao X.J."/>
            <person name="Hsiao Y.Y."/>
            <person name="Wu W.L."/>
            <person name="Chen Y.Y."/>
            <person name="Mitsuda N."/>
            <person name="Ohme-Takagi M."/>
            <person name="Luo Y.B."/>
            <person name="Van de Peer Y."/>
            <person name="Liu Z.J."/>
        </authorList>
    </citation>
    <scope>NUCLEOTIDE SEQUENCE [LARGE SCALE GENOMIC DNA]</scope>
    <source>
        <tissue evidence="1">The whole plant</tissue>
    </source>
</reference>
<proteinExistence type="predicted"/>
<dbReference type="EMBL" id="KZ502235">
    <property type="protein sequence ID" value="PKU81504.1"/>
    <property type="molecule type" value="Genomic_DNA"/>
</dbReference>
<reference evidence="1 2" key="2">
    <citation type="journal article" date="2017" name="Nature">
        <title>The Apostasia genome and the evolution of orchids.</title>
        <authorList>
            <person name="Zhang G.Q."/>
            <person name="Liu K.W."/>
            <person name="Li Z."/>
            <person name="Lohaus R."/>
            <person name="Hsiao Y.Y."/>
            <person name="Niu S.C."/>
            <person name="Wang J.Y."/>
            <person name="Lin Y.C."/>
            <person name="Xu Q."/>
            <person name="Chen L.J."/>
            <person name="Yoshida K."/>
            <person name="Fujiwara S."/>
            <person name="Wang Z.W."/>
            <person name="Zhang Y.Q."/>
            <person name="Mitsuda N."/>
            <person name="Wang M."/>
            <person name="Liu G.H."/>
            <person name="Pecoraro L."/>
            <person name="Huang H.X."/>
            <person name="Xiao X.J."/>
            <person name="Lin M."/>
            <person name="Wu X.Y."/>
            <person name="Wu W.L."/>
            <person name="Chen Y.Y."/>
            <person name="Chang S.B."/>
            <person name="Sakamoto S."/>
            <person name="Ohme-Takagi M."/>
            <person name="Yagi M."/>
            <person name="Zeng S.J."/>
            <person name="Shen C.Y."/>
            <person name="Yeh C.M."/>
            <person name="Luo Y.B."/>
            <person name="Tsai W.C."/>
            <person name="Van de Peer Y."/>
            <person name="Liu Z.J."/>
        </authorList>
    </citation>
    <scope>NUCLEOTIDE SEQUENCE [LARGE SCALE GENOMIC DNA]</scope>
    <source>
        <tissue evidence="1">The whole plant</tissue>
    </source>
</reference>
<dbReference type="Proteomes" id="UP000233837">
    <property type="component" value="Unassembled WGS sequence"/>
</dbReference>
<keyword evidence="2" id="KW-1185">Reference proteome</keyword>
<protein>
    <submittedName>
        <fullName evidence="1">Uncharacterized protein</fullName>
    </submittedName>
</protein>
<evidence type="ECO:0000313" key="1">
    <source>
        <dbReference type="EMBL" id="PKU81504.1"/>
    </source>
</evidence>
<dbReference type="AlphaFoldDB" id="A0A2I0X0R4"/>
<name>A0A2I0X0R4_9ASPA</name>
<sequence length="91" mass="10320">MQEIVGVKDRENQMLRLIVLPDICELSEKLDDTNPSRVNWLDREVKGAGGSGWKKTCKMERLRESAGGCEHEIEMEEVLGQTDWELAAFVA</sequence>
<organism evidence="1 2">
    <name type="scientific">Dendrobium catenatum</name>
    <dbReference type="NCBI Taxonomy" id="906689"/>
    <lineage>
        <taxon>Eukaryota</taxon>
        <taxon>Viridiplantae</taxon>
        <taxon>Streptophyta</taxon>
        <taxon>Embryophyta</taxon>
        <taxon>Tracheophyta</taxon>
        <taxon>Spermatophyta</taxon>
        <taxon>Magnoliopsida</taxon>
        <taxon>Liliopsida</taxon>
        <taxon>Asparagales</taxon>
        <taxon>Orchidaceae</taxon>
        <taxon>Epidendroideae</taxon>
        <taxon>Malaxideae</taxon>
        <taxon>Dendrobiinae</taxon>
        <taxon>Dendrobium</taxon>
    </lineage>
</organism>
<accession>A0A2I0X0R4</accession>
<evidence type="ECO:0000313" key="2">
    <source>
        <dbReference type="Proteomes" id="UP000233837"/>
    </source>
</evidence>
<gene>
    <name evidence="1" type="ORF">MA16_Dca007611</name>
</gene>